<protein>
    <recommendedName>
        <fullName evidence="1">Xylose isomerase-like TIM barrel domain-containing protein</fullName>
    </recommendedName>
</protein>
<evidence type="ECO:0000313" key="2">
    <source>
        <dbReference type="EMBL" id="GAH79002.1"/>
    </source>
</evidence>
<organism evidence="2">
    <name type="scientific">marine sediment metagenome</name>
    <dbReference type="NCBI Taxonomy" id="412755"/>
    <lineage>
        <taxon>unclassified sequences</taxon>
        <taxon>metagenomes</taxon>
        <taxon>ecological metagenomes</taxon>
    </lineage>
</organism>
<dbReference type="InterPro" id="IPR036237">
    <property type="entry name" value="Xyl_isomerase-like_sf"/>
</dbReference>
<feature type="non-terminal residue" evidence="2">
    <location>
        <position position="1"/>
    </location>
</feature>
<dbReference type="InterPro" id="IPR013022">
    <property type="entry name" value="Xyl_isomerase-like_TIM-brl"/>
</dbReference>
<dbReference type="Pfam" id="PF01261">
    <property type="entry name" value="AP_endonuc_2"/>
    <property type="match status" value="1"/>
</dbReference>
<evidence type="ECO:0000259" key="1">
    <source>
        <dbReference type="Pfam" id="PF01261"/>
    </source>
</evidence>
<gene>
    <name evidence="2" type="ORF">S03H2_57144</name>
</gene>
<sequence length="252" mass="28911">WYKGGHLTIKDMIRKAKALGYDGIEIDLKRPHGFPLDLDEKSRTEIRKFAESVGIEIPAVAGNNNFASPIPEHRENELLMVHEQIRLARDLGAKILRVFAAWRGITFRNEIATYDVVIEYEKCQNLGSIKLERWNWVRECLKEAAGWAEKYGVVLALQNHIPLIENYRDMLAMVREVGSEYLKCCLDVPCEPCQDDDYVIKSVKETGELQIHSHFSGEYIKNSDGEAIYVPHPWQPVRVNFPVFIKALKESG</sequence>
<proteinExistence type="predicted"/>
<comment type="caution">
    <text evidence="2">The sequence shown here is derived from an EMBL/GenBank/DDBJ whole genome shotgun (WGS) entry which is preliminary data.</text>
</comment>
<accession>X1IBF8</accession>
<dbReference type="EMBL" id="BARU01036609">
    <property type="protein sequence ID" value="GAH79002.1"/>
    <property type="molecule type" value="Genomic_DNA"/>
</dbReference>
<feature type="domain" description="Xylose isomerase-like TIM barrel" evidence="1">
    <location>
        <begin position="13"/>
        <end position="251"/>
    </location>
</feature>
<name>X1IBF8_9ZZZZ</name>
<reference evidence="2" key="1">
    <citation type="journal article" date="2014" name="Front. Microbiol.">
        <title>High frequency of phylogenetically diverse reductive dehalogenase-homologous genes in deep subseafloor sedimentary metagenomes.</title>
        <authorList>
            <person name="Kawai M."/>
            <person name="Futagami T."/>
            <person name="Toyoda A."/>
            <person name="Takaki Y."/>
            <person name="Nishi S."/>
            <person name="Hori S."/>
            <person name="Arai W."/>
            <person name="Tsubouchi T."/>
            <person name="Morono Y."/>
            <person name="Uchiyama I."/>
            <person name="Ito T."/>
            <person name="Fujiyama A."/>
            <person name="Inagaki F."/>
            <person name="Takami H."/>
        </authorList>
    </citation>
    <scope>NUCLEOTIDE SEQUENCE</scope>
    <source>
        <strain evidence="2">Expedition CK06-06</strain>
    </source>
</reference>
<dbReference type="SUPFAM" id="SSF51658">
    <property type="entry name" value="Xylose isomerase-like"/>
    <property type="match status" value="1"/>
</dbReference>
<dbReference type="PANTHER" id="PTHR12110">
    <property type="entry name" value="HYDROXYPYRUVATE ISOMERASE"/>
    <property type="match status" value="1"/>
</dbReference>
<dbReference type="PANTHER" id="PTHR12110:SF53">
    <property type="entry name" value="BLR5974 PROTEIN"/>
    <property type="match status" value="1"/>
</dbReference>
<feature type="non-terminal residue" evidence="2">
    <location>
        <position position="252"/>
    </location>
</feature>
<dbReference type="AlphaFoldDB" id="X1IBF8"/>
<dbReference type="Gene3D" id="3.20.20.150">
    <property type="entry name" value="Divalent-metal-dependent TIM barrel enzymes"/>
    <property type="match status" value="1"/>
</dbReference>
<dbReference type="InterPro" id="IPR050312">
    <property type="entry name" value="IolE/XylAMocC-like"/>
</dbReference>